<feature type="signal peptide" evidence="1">
    <location>
        <begin position="1"/>
        <end position="22"/>
    </location>
</feature>
<proteinExistence type="predicted"/>
<feature type="chain" id="PRO_5011585997" description="Surface-adhesin protein E-like domain-containing protein" evidence="1">
    <location>
        <begin position="23"/>
        <end position="134"/>
    </location>
</feature>
<gene>
    <name evidence="3" type="ORF">SAMN05660652_00707</name>
</gene>
<dbReference type="InterPro" id="IPR031939">
    <property type="entry name" value="Adhesin_E-like"/>
</dbReference>
<dbReference type="EMBL" id="FNCY01000001">
    <property type="protein sequence ID" value="SDG78122.1"/>
    <property type="molecule type" value="Genomic_DNA"/>
</dbReference>
<organism evidence="3 4">
    <name type="scientific">Propionivibrio dicarboxylicus</name>
    <dbReference type="NCBI Taxonomy" id="83767"/>
    <lineage>
        <taxon>Bacteria</taxon>
        <taxon>Pseudomonadati</taxon>
        <taxon>Pseudomonadota</taxon>
        <taxon>Betaproteobacteria</taxon>
        <taxon>Rhodocyclales</taxon>
        <taxon>Rhodocyclaceae</taxon>
        <taxon>Propionivibrio</taxon>
    </lineage>
</organism>
<evidence type="ECO:0000256" key="1">
    <source>
        <dbReference type="SAM" id="SignalP"/>
    </source>
</evidence>
<evidence type="ECO:0000313" key="4">
    <source>
        <dbReference type="Proteomes" id="UP000198607"/>
    </source>
</evidence>
<sequence>MKISRRIAGVLLLLLASASARAEWQELSRFDDGMRVYVDRASVRREGDTGQVLHLVRWAEPQEEEGQPAYRSTVVRTVYDCINKRERYLSSLSFTGPMGDGIKVAADGQEAERWYTISEASMEEALWKVACQVR</sequence>
<evidence type="ECO:0000259" key="2">
    <source>
        <dbReference type="Pfam" id="PF16747"/>
    </source>
</evidence>
<reference evidence="3 4" key="1">
    <citation type="submission" date="2016-10" db="EMBL/GenBank/DDBJ databases">
        <authorList>
            <person name="de Groot N.N."/>
        </authorList>
    </citation>
    <scope>NUCLEOTIDE SEQUENCE [LARGE SCALE GENOMIC DNA]</scope>
    <source>
        <strain evidence="3 4">DSM 5885</strain>
    </source>
</reference>
<dbReference type="Pfam" id="PF16747">
    <property type="entry name" value="Adhesin_E"/>
    <property type="match status" value="1"/>
</dbReference>
<protein>
    <recommendedName>
        <fullName evidence="2">Surface-adhesin protein E-like domain-containing protein</fullName>
    </recommendedName>
</protein>
<name>A0A1G7X1T5_9RHOO</name>
<feature type="domain" description="Surface-adhesin protein E-like" evidence="2">
    <location>
        <begin position="24"/>
        <end position="132"/>
    </location>
</feature>
<evidence type="ECO:0000313" key="3">
    <source>
        <dbReference type="EMBL" id="SDG78122.1"/>
    </source>
</evidence>
<dbReference type="RefSeq" id="WP_143009753.1">
    <property type="nucleotide sequence ID" value="NZ_FNCY01000001.1"/>
</dbReference>
<dbReference type="AlphaFoldDB" id="A0A1G7X1T5"/>
<dbReference type="Proteomes" id="UP000198607">
    <property type="component" value="Unassembled WGS sequence"/>
</dbReference>
<keyword evidence="1" id="KW-0732">Signal</keyword>
<dbReference type="OrthoDB" id="8907085at2"/>
<keyword evidence="4" id="KW-1185">Reference proteome</keyword>
<accession>A0A1G7X1T5</accession>